<dbReference type="Gene3D" id="3.40.50.800">
    <property type="entry name" value="Anticodon-binding domain"/>
    <property type="match status" value="1"/>
</dbReference>
<dbReference type="InterPro" id="IPR004516">
    <property type="entry name" value="HisRS/HisZ"/>
</dbReference>
<dbReference type="InterPro" id="IPR015807">
    <property type="entry name" value="His-tRNA-ligase"/>
</dbReference>
<evidence type="ECO:0000256" key="5">
    <source>
        <dbReference type="HAMAP-Rule" id="MF_00127"/>
    </source>
</evidence>
<dbReference type="PIRSF" id="PIRSF001549">
    <property type="entry name" value="His-tRNA_synth"/>
    <property type="match status" value="1"/>
</dbReference>
<keyword evidence="3 5" id="KW-0963">Cytoplasm</keyword>
<accession>A0ABU5L972</accession>
<dbReference type="PANTHER" id="PTHR43707">
    <property type="entry name" value="HISTIDYL-TRNA SYNTHETASE"/>
    <property type="match status" value="1"/>
</dbReference>
<dbReference type="RefSeq" id="WP_322498117.1">
    <property type="nucleotide sequence ID" value="NZ_JARGYT010000084.1"/>
</dbReference>
<organism evidence="7 8">
    <name type="scientific">Candidatus Cyrtobacter comes</name>
    <dbReference type="NCBI Taxonomy" id="675776"/>
    <lineage>
        <taxon>Bacteria</taxon>
        <taxon>Pseudomonadati</taxon>
        <taxon>Pseudomonadota</taxon>
        <taxon>Alphaproteobacteria</taxon>
        <taxon>Rickettsiales</taxon>
        <taxon>Candidatus Midichloriaceae</taxon>
        <taxon>Candidatus Cyrtobacter</taxon>
    </lineage>
</organism>
<dbReference type="InterPro" id="IPR045864">
    <property type="entry name" value="aa-tRNA-synth_II/BPL/LPL"/>
</dbReference>
<dbReference type="EMBL" id="JARGYT010000084">
    <property type="protein sequence ID" value="MDZ5762668.1"/>
    <property type="molecule type" value="Genomic_DNA"/>
</dbReference>
<evidence type="ECO:0000259" key="6">
    <source>
        <dbReference type="PROSITE" id="PS50862"/>
    </source>
</evidence>
<dbReference type="PANTHER" id="PTHR43707:SF1">
    <property type="entry name" value="HISTIDINE--TRNA LIGASE, MITOCHONDRIAL-RELATED"/>
    <property type="match status" value="1"/>
</dbReference>
<dbReference type="NCBIfam" id="TIGR00442">
    <property type="entry name" value="hisS"/>
    <property type="match status" value="1"/>
</dbReference>
<evidence type="ECO:0000256" key="2">
    <source>
        <dbReference type="ARBA" id="ARBA00011738"/>
    </source>
</evidence>
<comment type="similarity">
    <text evidence="1 5">Belongs to the class-II aminoacyl-tRNA synthetase family.</text>
</comment>
<keyword evidence="4 5" id="KW-0067">ATP-binding</keyword>
<keyword evidence="5" id="KW-0547">Nucleotide-binding</keyword>
<evidence type="ECO:0000313" key="7">
    <source>
        <dbReference type="EMBL" id="MDZ5762668.1"/>
    </source>
</evidence>
<dbReference type="HAMAP" id="MF_00127">
    <property type="entry name" value="His_tRNA_synth"/>
    <property type="match status" value="1"/>
</dbReference>
<dbReference type="Proteomes" id="UP001293791">
    <property type="component" value="Unassembled WGS sequence"/>
</dbReference>
<proteinExistence type="inferred from homology"/>
<evidence type="ECO:0000256" key="1">
    <source>
        <dbReference type="ARBA" id="ARBA00008226"/>
    </source>
</evidence>
<evidence type="ECO:0000313" key="8">
    <source>
        <dbReference type="Proteomes" id="UP001293791"/>
    </source>
</evidence>
<dbReference type="GO" id="GO:0016874">
    <property type="term" value="F:ligase activity"/>
    <property type="evidence" value="ECO:0007669"/>
    <property type="project" value="UniProtKB-KW"/>
</dbReference>
<comment type="subunit">
    <text evidence="2 5">Homodimer.</text>
</comment>
<keyword evidence="5" id="KW-0030">Aminoacyl-tRNA synthetase</keyword>
<dbReference type="InterPro" id="IPR036621">
    <property type="entry name" value="Anticodon-bd_dom_sf"/>
</dbReference>
<dbReference type="InterPro" id="IPR006195">
    <property type="entry name" value="aa-tRNA-synth_II"/>
</dbReference>
<reference evidence="7 8" key="1">
    <citation type="submission" date="2023-02" db="EMBL/GenBank/DDBJ databases">
        <title>Host association and intracellularity evolved multiple times independently in the Rickettsiales.</title>
        <authorList>
            <person name="Castelli M."/>
            <person name="Nardi T."/>
            <person name="Gammuto L."/>
            <person name="Bellinzona G."/>
            <person name="Sabaneyeva E."/>
            <person name="Potekhin A."/>
            <person name="Serra V."/>
            <person name="Petroni G."/>
            <person name="Sassera D."/>
        </authorList>
    </citation>
    <scope>NUCLEOTIDE SEQUENCE [LARGE SCALE GENOMIC DNA]</scope>
    <source>
        <strain evidence="7 8">BOD18</strain>
    </source>
</reference>
<dbReference type="SUPFAM" id="SSF55681">
    <property type="entry name" value="Class II aaRS and biotin synthetases"/>
    <property type="match status" value="1"/>
</dbReference>
<gene>
    <name evidence="5" type="primary">hisS</name>
    <name evidence="7" type="ORF">Cyrtocomes_01059</name>
</gene>
<dbReference type="Pfam" id="PF13393">
    <property type="entry name" value="tRNA-synt_His"/>
    <property type="match status" value="1"/>
</dbReference>
<evidence type="ECO:0000256" key="3">
    <source>
        <dbReference type="ARBA" id="ARBA00022490"/>
    </source>
</evidence>
<protein>
    <recommendedName>
        <fullName evidence="5">Histidine--tRNA ligase</fullName>
        <ecNumber evidence="5">6.1.1.21</ecNumber>
    </recommendedName>
    <alternativeName>
        <fullName evidence="5">Histidyl-tRNA synthetase</fullName>
        <shortName evidence="5">HisRS</shortName>
    </alternativeName>
</protein>
<sequence length="415" mass="47442">MLQNVRGTRDLIGLDLVLYKKILQMVSDISLCYSYSEISTPILEYSSIFQKTLGETSDIVSKETYTFDDREKRSLILRPEFTAAIARAVISGGMTQNMPLKLFSHGPLFRHERPQRGRYREFHQLNFEFLGEDSPFADAELLYMLQKIVEALGIKEAVSLQINTIGDFESREAYKSALIKYLHDKKNSLSKESLAKIEKNVLRVLDSKSEEDIEALKCAPSIMDYLNKRSKEFYVQLLDILDSLGVRYFQNNKLVRGMDYYNDTVFEFTTELLGAQSTVIAGGRYDNLFKMMDSKFNIPAVGAAAGIERLMELVDNHEENSDSLVSVITLSQEMEGLKLAILLRGLGIKTDMLYFASLKKCIKRASKTRFTVIIGEDEIRSMKYKVKDMGSGEEVFIECHRVPNYIFEKLRLLNS</sequence>
<comment type="caution">
    <text evidence="7">The sequence shown here is derived from an EMBL/GenBank/DDBJ whole genome shotgun (WGS) entry which is preliminary data.</text>
</comment>
<dbReference type="SUPFAM" id="SSF52954">
    <property type="entry name" value="Class II aaRS ABD-related"/>
    <property type="match status" value="1"/>
</dbReference>
<dbReference type="PROSITE" id="PS50862">
    <property type="entry name" value="AA_TRNA_LIGASE_II"/>
    <property type="match status" value="1"/>
</dbReference>
<name>A0ABU5L972_9RICK</name>
<keyword evidence="5 7" id="KW-0436">Ligase</keyword>
<dbReference type="Gene3D" id="3.30.930.10">
    <property type="entry name" value="Bira Bifunctional Protein, Domain 2"/>
    <property type="match status" value="1"/>
</dbReference>
<dbReference type="InterPro" id="IPR041715">
    <property type="entry name" value="HisRS-like_core"/>
</dbReference>
<comment type="catalytic activity">
    <reaction evidence="5">
        <text>tRNA(His) + L-histidine + ATP = L-histidyl-tRNA(His) + AMP + diphosphate + H(+)</text>
        <dbReference type="Rhea" id="RHEA:17313"/>
        <dbReference type="Rhea" id="RHEA-COMP:9665"/>
        <dbReference type="Rhea" id="RHEA-COMP:9689"/>
        <dbReference type="ChEBI" id="CHEBI:15378"/>
        <dbReference type="ChEBI" id="CHEBI:30616"/>
        <dbReference type="ChEBI" id="CHEBI:33019"/>
        <dbReference type="ChEBI" id="CHEBI:57595"/>
        <dbReference type="ChEBI" id="CHEBI:78442"/>
        <dbReference type="ChEBI" id="CHEBI:78527"/>
        <dbReference type="ChEBI" id="CHEBI:456215"/>
        <dbReference type="EC" id="6.1.1.21"/>
    </reaction>
</comment>
<dbReference type="EC" id="6.1.1.21" evidence="5"/>
<feature type="domain" description="Aminoacyl-transfer RNA synthetases class-II family profile" evidence="6">
    <location>
        <begin position="1"/>
        <end position="314"/>
    </location>
</feature>
<evidence type="ECO:0000256" key="4">
    <source>
        <dbReference type="ARBA" id="ARBA00022840"/>
    </source>
</evidence>
<keyword evidence="5" id="KW-0648">Protein biosynthesis</keyword>
<comment type="subcellular location">
    <subcellularLocation>
        <location evidence="5">Cytoplasm</location>
    </subcellularLocation>
</comment>
<keyword evidence="8" id="KW-1185">Reference proteome</keyword>
<dbReference type="CDD" id="cd00773">
    <property type="entry name" value="HisRS-like_core"/>
    <property type="match status" value="1"/>
</dbReference>